<proteinExistence type="predicted"/>
<evidence type="ECO:0000313" key="2">
    <source>
        <dbReference type="WBParaSite" id="TREG1_127220.1"/>
    </source>
</evidence>
<dbReference type="Proteomes" id="UP000050795">
    <property type="component" value="Unassembled WGS sequence"/>
</dbReference>
<organism evidence="1 2">
    <name type="scientific">Trichobilharzia regenti</name>
    <name type="common">Nasal bird schistosome</name>
    <dbReference type="NCBI Taxonomy" id="157069"/>
    <lineage>
        <taxon>Eukaryota</taxon>
        <taxon>Metazoa</taxon>
        <taxon>Spiralia</taxon>
        <taxon>Lophotrochozoa</taxon>
        <taxon>Platyhelminthes</taxon>
        <taxon>Trematoda</taxon>
        <taxon>Digenea</taxon>
        <taxon>Strigeidida</taxon>
        <taxon>Schistosomatoidea</taxon>
        <taxon>Schistosomatidae</taxon>
        <taxon>Trichobilharzia</taxon>
    </lineage>
</organism>
<name>A0AA85J400_TRIRE</name>
<reference evidence="1" key="1">
    <citation type="submission" date="2022-06" db="EMBL/GenBank/DDBJ databases">
        <authorList>
            <person name="Berger JAMES D."/>
            <person name="Berger JAMES D."/>
        </authorList>
    </citation>
    <scope>NUCLEOTIDE SEQUENCE [LARGE SCALE GENOMIC DNA]</scope>
</reference>
<keyword evidence="1" id="KW-1185">Reference proteome</keyword>
<reference evidence="2" key="2">
    <citation type="submission" date="2023-11" db="UniProtKB">
        <authorList>
            <consortium name="WormBaseParasite"/>
        </authorList>
    </citation>
    <scope>IDENTIFICATION</scope>
</reference>
<dbReference type="AlphaFoldDB" id="A0AA85J400"/>
<accession>A0AA85J400</accession>
<evidence type="ECO:0000313" key="1">
    <source>
        <dbReference type="Proteomes" id="UP000050795"/>
    </source>
</evidence>
<sequence>MYANLSDHSTNHQVLECLTRSGISLSQTISHEMLSTTDTFTQIHVDTDMEKENFKDLQGVLWSLVGVSVSLYVNTSENGIQCLYYRHKASLTHPLPVNYRNT</sequence>
<protein>
    <submittedName>
        <fullName evidence="2">Uncharacterized protein</fullName>
    </submittedName>
</protein>
<dbReference type="WBParaSite" id="TREG1_127220.1">
    <property type="protein sequence ID" value="TREG1_127220.1"/>
    <property type="gene ID" value="TREG1_127220"/>
</dbReference>